<accession>A0A6P1TF01</accession>
<evidence type="ECO:0000256" key="1">
    <source>
        <dbReference type="SAM" id="Phobius"/>
    </source>
</evidence>
<keyword evidence="1" id="KW-1133">Transmembrane helix</keyword>
<feature type="transmembrane region" description="Helical" evidence="1">
    <location>
        <begin position="12"/>
        <end position="29"/>
    </location>
</feature>
<dbReference type="KEGG" id="anr:Ana3638_02270"/>
<organism evidence="2 3">
    <name type="scientific">Anaerocolumna sedimenticola</name>
    <dbReference type="NCBI Taxonomy" id="2696063"/>
    <lineage>
        <taxon>Bacteria</taxon>
        <taxon>Bacillati</taxon>
        <taxon>Bacillota</taxon>
        <taxon>Clostridia</taxon>
        <taxon>Lachnospirales</taxon>
        <taxon>Lachnospiraceae</taxon>
        <taxon>Anaerocolumna</taxon>
    </lineage>
</organism>
<feature type="transmembrane region" description="Helical" evidence="1">
    <location>
        <begin position="78"/>
        <end position="97"/>
    </location>
</feature>
<dbReference type="Proteomes" id="UP000464314">
    <property type="component" value="Chromosome"/>
</dbReference>
<keyword evidence="1" id="KW-0812">Transmembrane</keyword>
<gene>
    <name evidence="2" type="ORF">Ana3638_02270</name>
</gene>
<evidence type="ECO:0000313" key="2">
    <source>
        <dbReference type="EMBL" id="QHQ59770.1"/>
    </source>
</evidence>
<dbReference type="EMBL" id="CP048000">
    <property type="protein sequence ID" value="QHQ59770.1"/>
    <property type="molecule type" value="Genomic_DNA"/>
</dbReference>
<reference evidence="2 3" key="1">
    <citation type="submission" date="2020-01" db="EMBL/GenBank/DDBJ databases">
        <title>Genome analysis of Anaerocolumna sp. CBA3638.</title>
        <authorList>
            <person name="Kim J."/>
            <person name="Roh S.W."/>
        </authorList>
    </citation>
    <scope>NUCLEOTIDE SEQUENCE [LARGE SCALE GENOMIC DNA]</scope>
    <source>
        <strain evidence="2 3">CBA3638</strain>
    </source>
</reference>
<keyword evidence="3" id="KW-1185">Reference proteome</keyword>
<evidence type="ECO:0000313" key="3">
    <source>
        <dbReference type="Proteomes" id="UP000464314"/>
    </source>
</evidence>
<dbReference type="RefSeq" id="WP_161836606.1">
    <property type="nucleotide sequence ID" value="NZ_CP048000.1"/>
</dbReference>
<keyword evidence="1" id="KW-0472">Membrane</keyword>
<protein>
    <submittedName>
        <fullName evidence="2">Uncharacterized protein</fullName>
    </submittedName>
</protein>
<dbReference type="AlphaFoldDB" id="A0A6P1TF01"/>
<proteinExistence type="predicted"/>
<feature type="transmembrane region" description="Helical" evidence="1">
    <location>
        <begin position="49"/>
        <end position="66"/>
    </location>
</feature>
<name>A0A6P1TF01_9FIRM</name>
<sequence>MAYAKKKRTSVIATILWCIFFFPVGIYFIYRRLTEDKTETLRNSRTVNVLGWILTVLGIIYLLLGVTGGMETENGESVVGMIFIMVTLCLGGGALTLRGAKKMKILGERYSKYCQIIYANQTDILNIANAAGVSTETALRDLREMIDSGFFPGHTLT</sequence>